<feature type="compositionally biased region" description="Low complexity" evidence="17">
    <location>
        <begin position="45"/>
        <end position="64"/>
    </location>
</feature>
<evidence type="ECO:0000256" key="17">
    <source>
        <dbReference type="SAM" id="MobiDB-lite"/>
    </source>
</evidence>
<feature type="compositionally biased region" description="Low complexity" evidence="17">
    <location>
        <begin position="1594"/>
        <end position="1608"/>
    </location>
</feature>
<comment type="subunit">
    <text evidence="5">Component of the PAN1 actin cytoskeleton-regulatory complex.</text>
</comment>
<feature type="compositionally biased region" description="Low complexity" evidence="17">
    <location>
        <begin position="2566"/>
        <end position="2576"/>
    </location>
</feature>
<dbReference type="Proteomes" id="UP000736672">
    <property type="component" value="Unassembled WGS sequence"/>
</dbReference>
<organism evidence="20 21">
    <name type="scientific">Fusarium solani</name>
    <name type="common">Filamentous fungus</name>
    <dbReference type="NCBI Taxonomy" id="169388"/>
    <lineage>
        <taxon>Eukaryota</taxon>
        <taxon>Fungi</taxon>
        <taxon>Dikarya</taxon>
        <taxon>Ascomycota</taxon>
        <taxon>Pezizomycotina</taxon>
        <taxon>Sordariomycetes</taxon>
        <taxon>Hypocreomycetidae</taxon>
        <taxon>Hypocreales</taxon>
        <taxon>Nectriaceae</taxon>
        <taxon>Fusarium</taxon>
        <taxon>Fusarium solani species complex</taxon>
    </lineage>
</organism>
<dbReference type="InterPro" id="IPR011992">
    <property type="entry name" value="EF-hand-dom_pair"/>
</dbReference>
<proteinExistence type="inferred from homology"/>
<feature type="region of interest" description="Disordered" evidence="17">
    <location>
        <begin position="1901"/>
        <end position="1925"/>
    </location>
</feature>
<evidence type="ECO:0000313" key="20">
    <source>
        <dbReference type="EMBL" id="KAH7272588.1"/>
    </source>
</evidence>
<feature type="domain" description="EH" evidence="18">
    <location>
        <begin position="1744"/>
        <end position="1833"/>
    </location>
</feature>
<evidence type="ECO:0008006" key="22">
    <source>
        <dbReference type="Google" id="ProtNLM"/>
    </source>
</evidence>
<gene>
    <name evidence="20" type="ORF">B0J15DRAFT_387805</name>
</gene>
<feature type="region of interest" description="Disordered" evidence="17">
    <location>
        <begin position="1116"/>
        <end position="1144"/>
    </location>
</feature>
<feature type="compositionally biased region" description="Basic and acidic residues" evidence="17">
    <location>
        <begin position="2367"/>
        <end position="2405"/>
    </location>
</feature>
<dbReference type="FunFam" id="1.10.238.10:FF:000349">
    <property type="entry name" value="Actin cytoskeleton-regulatory complex protein PAN1"/>
    <property type="match status" value="1"/>
</dbReference>
<dbReference type="GO" id="GO:0005509">
    <property type="term" value="F:calcium ion binding"/>
    <property type="evidence" value="ECO:0007669"/>
    <property type="project" value="InterPro"/>
</dbReference>
<evidence type="ECO:0000256" key="1">
    <source>
        <dbReference type="ARBA" id="ARBA00004125"/>
    </source>
</evidence>
<feature type="compositionally biased region" description="Polar residues" evidence="17">
    <location>
        <begin position="1633"/>
        <end position="1652"/>
    </location>
</feature>
<dbReference type="InterPro" id="IPR002048">
    <property type="entry name" value="EF_hand_dom"/>
</dbReference>
<feature type="compositionally biased region" description="Polar residues" evidence="17">
    <location>
        <begin position="2460"/>
        <end position="2478"/>
    </location>
</feature>
<protein>
    <recommendedName>
        <fullName evidence="22">Actin cytoskeleton-regulatory complex protein PAN1</fullName>
    </recommendedName>
</protein>
<comment type="subcellular location">
    <subcellularLocation>
        <location evidence="3">Cell membrane</location>
        <topology evidence="3">Peripheral membrane protein</topology>
        <orientation evidence="3">Cytoplasmic side</orientation>
    </subcellularLocation>
    <subcellularLocation>
        <location evidence="2">Cytoplasm</location>
        <location evidence="2">Cytoskeleton</location>
        <location evidence="2">Actin patch</location>
    </subcellularLocation>
    <subcellularLocation>
        <location evidence="1">Endosome membrane</location>
        <topology evidence="1">Peripheral membrane protein</topology>
        <orientation evidence="1">Cytoplasmic side</orientation>
    </subcellularLocation>
</comment>
<feature type="compositionally biased region" description="Polar residues" evidence="17">
    <location>
        <begin position="65"/>
        <end position="78"/>
    </location>
</feature>
<dbReference type="PANTHER" id="PTHR11216:SF173">
    <property type="entry name" value="ACTIN CYTOSKELETON-REGULATORY COMPLEX PROTEIN PAN1"/>
    <property type="match status" value="1"/>
</dbReference>
<feature type="compositionally biased region" description="Gly residues" evidence="17">
    <location>
        <begin position="1307"/>
        <end position="1317"/>
    </location>
</feature>
<feature type="compositionally biased region" description="Low complexity" evidence="17">
    <location>
        <begin position="1912"/>
        <end position="1925"/>
    </location>
</feature>
<feature type="compositionally biased region" description="Polar residues" evidence="17">
    <location>
        <begin position="1290"/>
        <end position="1306"/>
    </location>
</feature>
<dbReference type="EMBL" id="JAGTJS010000003">
    <property type="protein sequence ID" value="KAH7272588.1"/>
    <property type="molecule type" value="Genomic_DNA"/>
</dbReference>
<evidence type="ECO:0000256" key="12">
    <source>
        <dbReference type="ARBA" id="ARBA00023136"/>
    </source>
</evidence>
<feature type="region of interest" description="Disordered" evidence="17">
    <location>
        <begin position="1290"/>
        <end position="1443"/>
    </location>
</feature>
<evidence type="ECO:0000313" key="21">
    <source>
        <dbReference type="Proteomes" id="UP000736672"/>
    </source>
</evidence>
<dbReference type="SUPFAM" id="SSF47473">
    <property type="entry name" value="EF-hand"/>
    <property type="match status" value="2"/>
</dbReference>
<feature type="compositionally biased region" description="Pro residues" evidence="17">
    <location>
        <begin position="2486"/>
        <end position="2499"/>
    </location>
</feature>
<feature type="compositionally biased region" description="Basic and acidic residues" evidence="17">
    <location>
        <begin position="2263"/>
        <end position="2295"/>
    </location>
</feature>
<dbReference type="GO" id="GO:0016197">
    <property type="term" value="P:endosomal transport"/>
    <property type="evidence" value="ECO:0007669"/>
    <property type="project" value="TreeGrafter"/>
</dbReference>
<evidence type="ECO:0000256" key="8">
    <source>
        <dbReference type="ARBA" id="ARBA00022583"/>
    </source>
</evidence>
<feature type="compositionally biased region" description="Basic and acidic residues" evidence="17">
    <location>
        <begin position="2324"/>
        <end position="2337"/>
    </location>
</feature>
<dbReference type="GO" id="GO:0010008">
    <property type="term" value="C:endosome membrane"/>
    <property type="evidence" value="ECO:0007669"/>
    <property type="project" value="UniProtKB-SubCell"/>
</dbReference>
<feature type="compositionally biased region" description="Low complexity" evidence="17">
    <location>
        <begin position="1620"/>
        <end position="1632"/>
    </location>
</feature>
<dbReference type="PANTHER" id="PTHR11216">
    <property type="entry name" value="EH DOMAIN"/>
    <property type="match status" value="1"/>
</dbReference>
<keyword evidence="12" id="KW-0472">Membrane</keyword>
<evidence type="ECO:0000256" key="14">
    <source>
        <dbReference type="ARBA" id="ARBA00023212"/>
    </source>
</evidence>
<evidence type="ECO:0000256" key="16">
    <source>
        <dbReference type="SAM" id="Coils"/>
    </source>
</evidence>
<feature type="region of interest" description="Disordered" evidence="17">
    <location>
        <begin position="2438"/>
        <end position="2769"/>
    </location>
</feature>
<evidence type="ECO:0000259" key="18">
    <source>
        <dbReference type="PROSITE" id="PS50031"/>
    </source>
</evidence>
<evidence type="ECO:0000256" key="2">
    <source>
        <dbReference type="ARBA" id="ARBA00004134"/>
    </source>
</evidence>
<comment type="caution">
    <text evidence="20">The sequence shown here is derived from an EMBL/GenBank/DDBJ whole genome shotgun (WGS) entry which is preliminary data.</text>
</comment>
<dbReference type="Gene3D" id="1.10.238.10">
    <property type="entry name" value="EF-hand"/>
    <property type="match status" value="2"/>
</dbReference>
<dbReference type="PROSITE" id="PS50222">
    <property type="entry name" value="EF_HAND_2"/>
    <property type="match status" value="1"/>
</dbReference>
<feature type="compositionally biased region" description="Basic and acidic residues" evidence="17">
    <location>
        <begin position="2414"/>
        <end position="2424"/>
    </location>
</feature>
<feature type="compositionally biased region" description="Acidic residues" evidence="17">
    <location>
        <begin position="2590"/>
        <end position="2599"/>
    </location>
</feature>
<feature type="coiled-coil region" evidence="16">
    <location>
        <begin position="1999"/>
        <end position="2026"/>
    </location>
</feature>
<keyword evidence="13" id="KW-0009">Actin-binding</keyword>
<accession>A0A9P9RBN3</accession>
<name>A0A9P9RBN3_FUSSL</name>
<keyword evidence="11 16" id="KW-0175">Coiled coil</keyword>
<evidence type="ECO:0000256" key="4">
    <source>
        <dbReference type="ARBA" id="ARBA00009351"/>
    </source>
</evidence>
<feature type="compositionally biased region" description="Basic and acidic residues" evidence="17">
    <location>
        <begin position="2168"/>
        <end position="2198"/>
    </location>
</feature>
<feature type="compositionally biased region" description="Basic and acidic residues" evidence="17">
    <location>
        <begin position="2579"/>
        <end position="2589"/>
    </location>
</feature>
<feature type="region of interest" description="Disordered" evidence="17">
    <location>
        <begin position="2245"/>
        <end position="2424"/>
    </location>
</feature>
<feature type="region of interest" description="Disordered" evidence="17">
    <location>
        <begin position="2130"/>
        <end position="2149"/>
    </location>
</feature>
<evidence type="ECO:0000256" key="6">
    <source>
        <dbReference type="ARBA" id="ARBA00022475"/>
    </source>
</evidence>
<sequence length="2769" mass="302280">MNAEKWKRRTLPTLRTTPPVPIPHNGKKESENGDGKKPRVFSKALRSLSNSSMESMSQSPSRNSTSTRRLQKNHSGSGSMIDRIHRRVSSVSPMSASAPEFSSMPPEVPYSSMEVAQYGPLKTDVTLLKARAEYLVLTDACLVKFGSAEAARAVFPQLDQGDGMLKPGGSPYSAGGKSSAADVRMEIPLRSIVAVFNEEGSSPRFGIEVWWFAQWPKLAYSKAHLFFMLPKDRDDWLASIQRACRMNLRRSPPPSLIPGNLKARINHIVETTEPDANNSLSKILTFPVVKRTIGAPQKTNSAEESQHFVDGPSFYIVIGPCMLYFLEVLKADYATTPGDLRVKVQSFGTVSLIRFRASVASHEQRFVMSFRLPLGRESRLELASVHYRRVIEAMTKVDRELKPMWPQHLQKAIFDIKGLPPPLSLTSGNDLGGLERSLHAYCAAFKVQVPRWTIEWNTPSQPAFRLLPSSGQPYSTLQLLALFRALRYNSYFKELSFRNIDLSGLAGKKDYSHFGDAIAYTSLNGIKISEEHYDLLMQASVLSQEMHALAFSSESIRSMDLRNILGSQSTTRRSKDHEGARRVSSEVLRPILMLLRRQACLCHSITMAGNLLAPADVEELSNLLVLEDVYMRKLDLANCGLGDEGLTTLWTGIAGQGTSLHHIDTSENQGTVKFEIIYDALSQLQVIKKLNIAGNTRIPLDVPLFDESALHTWALEELDLSGIALNAPTVDILTGYLASPSSDNLRVLRLSKCGLTGAQIAQMFYAMGPARQITLYINGNRLDEGIDDMCAVITEDFGPWGLFIQMVEFALETNYIKLLKALTVNTTIECLSLAGTATPDSASETTCKALSDLFSNNNTIRFLDLSGFDAKLDEGRLGRRFSKALSGLRSNTRLEHLRVRSQMLNVNIGDLAEAISANKTLHSLDCEGNDFNLSNFRHLVKHLSDSTTIRYFSAFSDRDLAQTIQKSVDNAVAAATSTARRQSMMSRLRHDKVPPSISLPLAQQLRDGWEDSVQTQQQVLERNRLLFEAGEDGRNDSGEGFLFSDGEEDFSKAFGGLALKSFEAKRAQTRRMSNPTLNPKRASTISLGATRLVGSSFDPSTRVSRSWSRSYSIVSSEGGMSATGESPSTGSAVPTPPEEESPVDKEYLLGNPEETQAAPLGSPDNDYTFADPQDAEFGLELRAHRRFWSDEAGCIEEEDNGIQVDERLMETNTCTKGRIWPAFCDHFLEFFCCKNSGKQQALKGSIDWMGVWICCVYSLLIPFASFHLDKSTSLFLMRLPQRQRSPAMYSNSNAFLGGNSQRPGQQQYGGGSFGNLGAGQQQQPGQQPGPFAPQPTGFGQAPLQQQFTGFPMQGQGLQPTQPLQQQFTGFPGQQQQQPQQQQSFQAGAPPMPSIPPQFQQQFQQQQQPGFQSNQQTSFSASPQQASGPSQAPPPPMKPQPTGFTEMAASFQTGGTAKPRGRRAEKQQPNKIPNIRLTFITAQDQAKFETLFKSAVGEGMTMSGEKARDLLMRSRLDGDSLSHIWTLADTTRAGQLYFPEFALAMYLCNLKLTGKQLPPSLPENVKNEVSSMVDIISFSVADEGGSNTPAPDIRTNTATPPTIQQPQPQASNSQLLQAQMTGFPGQQTGFGQQSVQSQPTGFAGIQNNPQATGYSGPRPPMPPMPTGFGQSLSPAGAGGMAAPLNAQPTGRPGQWGLVNAPATGLPNIDALQARMMPQQGREGGNFTTQGLQGNAVIPWAITKEEKTRYDSLFKAWDGLGKGYIGGDQAIEIFGQSGLEKPDLERVWTLADHGNKGRLDLDEFAVAMHLIYRKLNGYPLPNNLPPELVPPSTRNFSQSIGTLKSMLHDESEFRTKSGAALLPQKTGVSYMKNRSFRGAPAGAVAGRKDATVFKNDDEKFGYRSSARRRVGNNSPRPDSPASVASSDDLTLDQLRKKIKEKEVLLDAMDFADEKNHEEDDILDRRDRREAEELYRRIRRIQEDIDSHPDAALISGDSDAERRALKRQLQNLTDKVPELASQVRRTEKAIMEARLELFRIKDAKAHPGSGTPIVGTGPGGTVTESDRLKARAKAMMQQRTAALTGKKIDVGTEDLDAPKRLEEENIKVKNEKESNERMVRDVEESVRDFARGIEDSLKEGGRDSTSEHEKRRWEDALGVEDEVRDFIFDLQRESRASRARAQDKRPARTAAAEEVRPERVASPRIESPVSTSRTATPSAGGSYSAYKTPEERAAFIKQQAEQRMAERLAALGIKAPTKSGETAAQRMERERAERAAKLRQAEEDDARREAERQARLAEEQGIPPPAPEQPKAEAKKPPPPPTRHRGKPEADFDAAKKAEEEAAAAAKQAEEERLAREHEQQQRETQQMEEAAKAQEDDLAHEREAAEARLKALEEQVRQGKLRKEEEKKRKKAALAEAKEKEAKLAARRAEIEAARQRELELQRQLEAMDDDSSSSDDDEGPQQITPQASTPTMAGSQVASQELERKPSPPPAAAAVSPPPAVITSPPAESESKNPFFRMMSQSNEHAAAAAPAAAPPAPPAPAAPAPSAPQPDVSTNPFHRITQNQEAKAPAAPAAPVSRRRADTDDWGSDKDDDSDDSDDDRPGGGNAAQLASILFGTMAPPRPLSAAGRDSTTASPAPPSVNSPISPPPPAPPLPTAAAPPPPPPMPEGGVPIAPPPPPPPMPGSDAPSAPPPPPPPMPSVGAPPPPPMPAGGAPPPPPPPPPPGDAPAPPSGGGRPAGFLSEIQMGRSLKKTATRDKSQAAVAGRVLD</sequence>
<evidence type="ECO:0000256" key="3">
    <source>
        <dbReference type="ARBA" id="ARBA00004413"/>
    </source>
</evidence>
<evidence type="ECO:0000256" key="7">
    <source>
        <dbReference type="ARBA" id="ARBA00022490"/>
    </source>
</evidence>
<dbReference type="InterPro" id="IPR032675">
    <property type="entry name" value="LRR_dom_sf"/>
</dbReference>
<dbReference type="GO" id="GO:0003779">
    <property type="term" value="F:actin binding"/>
    <property type="evidence" value="ECO:0007669"/>
    <property type="project" value="UniProtKB-KW"/>
</dbReference>
<comment type="similarity">
    <text evidence="4">Belongs to the PAN1 family.</text>
</comment>
<keyword evidence="8" id="KW-0254">Endocytosis</keyword>
<feature type="compositionally biased region" description="Polar residues" evidence="17">
    <location>
        <begin position="2551"/>
        <end position="2565"/>
    </location>
</feature>
<keyword evidence="14" id="KW-0206">Cytoskeleton</keyword>
<keyword evidence="9" id="KW-0677">Repeat</keyword>
<keyword evidence="10" id="KW-0967">Endosome</keyword>
<feature type="compositionally biased region" description="Low complexity" evidence="17">
    <location>
        <begin position="1396"/>
        <end position="1429"/>
    </location>
</feature>
<evidence type="ECO:0000259" key="19">
    <source>
        <dbReference type="PROSITE" id="PS50222"/>
    </source>
</evidence>
<dbReference type="PROSITE" id="PS50031">
    <property type="entry name" value="EH"/>
    <property type="match status" value="2"/>
</dbReference>
<evidence type="ECO:0000256" key="13">
    <source>
        <dbReference type="ARBA" id="ARBA00023203"/>
    </source>
</evidence>
<dbReference type="GO" id="GO:0005886">
    <property type="term" value="C:plasma membrane"/>
    <property type="evidence" value="ECO:0007669"/>
    <property type="project" value="UniProtKB-SubCell"/>
</dbReference>
<dbReference type="InterPro" id="IPR057334">
    <property type="entry name" value="PH_2nd_LRR"/>
</dbReference>
<dbReference type="GO" id="GO:0006897">
    <property type="term" value="P:endocytosis"/>
    <property type="evidence" value="ECO:0007669"/>
    <property type="project" value="UniProtKB-KW"/>
</dbReference>
<feature type="region of interest" description="Disordered" evidence="17">
    <location>
        <begin position="2168"/>
        <end position="2227"/>
    </location>
</feature>
<feature type="domain" description="EF-hand" evidence="19">
    <location>
        <begin position="1777"/>
        <end position="1812"/>
    </location>
</feature>
<comment type="function">
    <text evidence="15">Component of the PAN1 actin cytoskeleton-regulatory complex required for the internalization of endosomes during actin-coupled endocytosis. The complex links the site of endocytosis to the cell membrane-associated actin cytoskeleton. Mediates uptake of external molecules and vacuolar degradation of plasma membrane proteins. Plays a role in the proper organization of the cell membrane-associated actin cytoskeleton and promotes its destabilization.</text>
</comment>
<dbReference type="CDD" id="cd00052">
    <property type="entry name" value="EH"/>
    <property type="match status" value="2"/>
</dbReference>
<keyword evidence="6" id="KW-1003">Cell membrane</keyword>
<keyword evidence="7" id="KW-0963">Cytoplasm</keyword>
<feature type="compositionally biased region" description="Acidic residues" evidence="17">
    <location>
        <begin position="2445"/>
        <end position="2458"/>
    </location>
</feature>
<evidence type="ECO:0000256" key="15">
    <source>
        <dbReference type="ARBA" id="ARBA00025194"/>
    </source>
</evidence>
<dbReference type="SUPFAM" id="SSF52047">
    <property type="entry name" value="RNI-like"/>
    <property type="match status" value="1"/>
</dbReference>
<feature type="compositionally biased region" description="Basic and acidic residues" evidence="17">
    <location>
        <begin position="2345"/>
        <end position="2359"/>
    </location>
</feature>
<dbReference type="InterPro" id="IPR000261">
    <property type="entry name" value="EH_dom"/>
</dbReference>
<dbReference type="OrthoDB" id="120976at2759"/>
<feature type="region of interest" description="Disordered" evidence="17">
    <location>
        <begin position="1581"/>
        <end position="1660"/>
    </location>
</feature>
<evidence type="ECO:0000256" key="5">
    <source>
        <dbReference type="ARBA" id="ARBA00011159"/>
    </source>
</evidence>
<feature type="compositionally biased region" description="Pro residues" evidence="17">
    <location>
        <begin position="2532"/>
        <end position="2548"/>
    </location>
</feature>
<evidence type="ECO:0000256" key="11">
    <source>
        <dbReference type="ARBA" id="ARBA00023054"/>
    </source>
</evidence>
<feature type="compositionally biased region" description="Polar residues" evidence="17">
    <location>
        <begin position="1123"/>
        <end position="1132"/>
    </location>
</feature>
<dbReference type="Gene3D" id="3.80.10.10">
    <property type="entry name" value="Ribonuclease Inhibitor"/>
    <property type="match status" value="1"/>
</dbReference>
<dbReference type="Pfam" id="PF12763">
    <property type="entry name" value="EH"/>
    <property type="match status" value="2"/>
</dbReference>
<feature type="compositionally biased region" description="Pro residues" evidence="17">
    <location>
        <begin position="2636"/>
        <end position="2731"/>
    </location>
</feature>
<feature type="domain" description="EH" evidence="18">
    <location>
        <begin position="1483"/>
        <end position="1571"/>
    </location>
</feature>
<feature type="compositionally biased region" description="Basic and acidic residues" evidence="17">
    <location>
        <begin position="26"/>
        <end position="37"/>
    </location>
</feature>
<feature type="compositionally biased region" description="Basic residues" evidence="17">
    <location>
        <begin position="1"/>
        <end position="10"/>
    </location>
</feature>
<feature type="region of interest" description="Disordered" evidence="17">
    <location>
        <begin position="1"/>
        <end position="83"/>
    </location>
</feature>
<dbReference type="GO" id="GO:0030479">
    <property type="term" value="C:actin cortical patch"/>
    <property type="evidence" value="ECO:0007669"/>
    <property type="project" value="UniProtKB-SubCell"/>
</dbReference>
<evidence type="ECO:0000256" key="10">
    <source>
        <dbReference type="ARBA" id="ARBA00022753"/>
    </source>
</evidence>
<feature type="compositionally biased region" description="Polar residues" evidence="17">
    <location>
        <begin position="2205"/>
        <end position="2218"/>
    </location>
</feature>
<feature type="compositionally biased region" description="Polar residues" evidence="17">
    <location>
        <begin position="1609"/>
        <end position="1619"/>
    </location>
</feature>
<feature type="compositionally biased region" description="Low complexity" evidence="17">
    <location>
        <begin position="1318"/>
        <end position="1340"/>
    </location>
</feature>
<feature type="compositionally biased region" description="Low complexity" evidence="17">
    <location>
        <begin position="1353"/>
        <end position="1382"/>
    </location>
</feature>
<dbReference type="Pfam" id="PF25353">
    <property type="entry name" value="PH_2nd_LRR"/>
    <property type="match status" value="1"/>
</dbReference>
<keyword evidence="21" id="KW-1185">Reference proteome</keyword>
<evidence type="ECO:0000256" key="9">
    <source>
        <dbReference type="ARBA" id="ARBA00022737"/>
    </source>
</evidence>
<reference evidence="20" key="1">
    <citation type="journal article" date="2021" name="Nat. Commun.">
        <title>Genetic determinants of endophytism in the Arabidopsis root mycobiome.</title>
        <authorList>
            <person name="Mesny F."/>
            <person name="Miyauchi S."/>
            <person name="Thiergart T."/>
            <person name="Pickel B."/>
            <person name="Atanasova L."/>
            <person name="Karlsson M."/>
            <person name="Huettel B."/>
            <person name="Barry K.W."/>
            <person name="Haridas S."/>
            <person name="Chen C."/>
            <person name="Bauer D."/>
            <person name="Andreopoulos W."/>
            <person name="Pangilinan J."/>
            <person name="LaButti K."/>
            <person name="Riley R."/>
            <person name="Lipzen A."/>
            <person name="Clum A."/>
            <person name="Drula E."/>
            <person name="Henrissat B."/>
            <person name="Kohler A."/>
            <person name="Grigoriev I.V."/>
            <person name="Martin F.M."/>
            <person name="Hacquard S."/>
        </authorList>
    </citation>
    <scope>NUCLEOTIDE SEQUENCE</scope>
    <source>
        <strain evidence="20">FSSC 5 MPI-SDFR-AT-0091</strain>
    </source>
</reference>
<dbReference type="SMART" id="SM00027">
    <property type="entry name" value="EH"/>
    <property type="match status" value="2"/>
</dbReference>